<dbReference type="GO" id="GO:0003700">
    <property type="term" value="F:DNA-binding transcription factor activity"/>
    <property type="evidence" value="ECO:0007669"/>
    <property type="project" value="TreeGrafter"/>
</dbReference>
<dbReference type="Gene3D" id="1.10.357.10">
    <property type="entry name" value="Tetracycline Repressor, domain 2"/>
    <property type="match status" value="1"/>
</dbReference>
<dbReference type="Pfam" id="PF00440">
    <property type="entry name" value="TetR_N"/>
    <property type="match status" value="1"/>
</dbReference>
<dbReference type="Proteomes" id="UP000250028">
    <property type="component" value="Unassembled WGS sequence"/>
</dbReference>
<feature type="DNA-binding region" description="H-T-H motif" evidence="4">
    <location>
        <begin position="33"/>
        <end position="52"/>
    </location>
</feature>
<keyword evidence="2 4" id="KW-0238">DNA-binding</keyword>
<evidence type="ECO:0000256" key="1">
    <source>
        <dbReference type="ARBA" id="ARBA00023015"/>
    </source>
</evidence>
<gene>
    <name evidence="6" type="ORF">SAMN04489750_1118</name>
</gene>
<name>A0A2Y8ZN23_9MICO</name>
<protein>
    <submittedName>
        <fullName evidence="6">DNA-binding transcriptional regulator, AcrR family</fullName>
    </submittedName>
</protein>
<dbReference type="EMBL" id="UESZ01000001">
    <property type="protein sequence ID" value="SSA33821.1"/>
    <property type="molecule type" value="Genomic_DNA"/>
</dbReference>
<evidence type="ECO:0000313" key="6">
    <source>
        <dbReference type="EMBL" id="SSA33821.1"/>
    </source>
</evidence>
<dbReference type="AlphaFoldDB" id="A0A2Y8ZN23"/>
<dbReference type="InterPro" id="IPR009057">
    <property type="entry name" value="Homeodomain-like_sf"/>
</dbReference>
<evidence type="ECO:0000256" key="4">
    <source>
        <dbReference type="PROSITE-ProRule" id="PRU00335"/>
    </source>
</evidence>
<dbReference type="PANTHER" id="PTHR30055">
    <property type="entry name" value="HTH-TYPE TRANSCRIPTIONAL REGULATOR RUTR"/>
    <property type="match status" value="1"/>
</dbReference>
<dbReference type="GO" id="GO:0000976">
    <property type="term" value="F:transcription cis-regulatory region binding"/>
    <property type="evidence" value="ECO:0007669"/>
    <property type="project" value="TreeGrafter"/>
</dbReference>
<evidence type="ECO:0000256" key="2">
    <source>
        <dbReference type="ARBA" id="ARBA00023125"/>
    </source>
</evidence>
<dbReference type="PANTHER" id="PTHR30055:SF234">
    <property type="entry name" value="HTH-TYPE TRANSCRIPTIONAL REGULATOR BETI"/>
    <property type="match status" value="1"/>
</dbReference>
<keyword evidence="1" id="KW-0805">Transcription regulation</keyword>
<evidence type="ECO:0000313" key="7">
    <source>
        <dbReference type="Proteomes" id="UP000250028"/>
    </source>
</evidence>
<feature type="domain" description="HTH tetR-type" evidence="5">
    <location>
        <begin position="10"/>
        <end position="70"/>
    </location>
</feature>
<dbReference type="InterPro" id="IPR050109">
    <property type="entry name" value="HTH-type_TetR-like_transc_reg"/>
</dbReference>
<dbReference type="SUPFAM" id="SSF46689">
    <property type="entry name" value="Homeodomain-like"/>
    <property type="match status" value="1"/>
</dbReference>
<proteinExistence type="predicted"/>
<keyword evidence="7" id="KW-1185">Reference proteome</keyword>
<dbReference type="InterPro" id="IPR001647">
    <property type="entry name" value="HTH_TetR"/>
</dbReference>
<accession>A0A2Y8ZN23</accession>
<dbReference type="PROSITE" id="PS50977">
    <property type="entry name" value="HTH_TETR_2"/>
    <property type="match status" value="1"/>
</dbReference>
<organism evidence="6 7">
    <name type="scientific">Branchiibius hedensis</name>
    <dbReference type="NCBI Taxonomy" id="672460"/>
    <lineage>
        <taxon>Bacteria</taxon>
        <taxon>Bacillati</taxon>
        <taxon>Actinomycetota</taxon>
        <taxon>Actinomycetes</taxon>
        <taxon>Micrococcales</taxon>
        <taxon>Dermacoccaceae</taxon>
        <taxon>Branchiibius</taxon>
    </lineage>
</organism>
<reference evidence="7" key="1">
    <citation type="submission" date="2016-10" db="EMBL/GenBank/DDBJ databases">
        <authorList>
            <person name="Varghese N."/>
            <person name="Submissions S."/>
        </authorList>
    </citation>
    <scope>NUCLEOTIDE SEQUENCE [LARGE SCALE GENOMIC DNA]</scope>
    <source>
        <strain evidence="7">DSM 22951</strain>
    </source>
</reference>
<evidence type="ECO:0000259" key="5">
    <source>
        <dbReference type="PROSITE" id="PS50977"/>
    </source>
</evidence>
<dbReference type="PRINTS" id="PR00455">
    <property type="entry name" value="HTHTETR"/>
</dbReference>
<keyword evidence="3" id="KW-0804">Transcription</keyword>
<sequence length="200" mass="21764">MVVKRADSARRTELAVIDAARALFLDTGYGSTTIKQIAQRAGVSQETVYKRFGSKAAVLKCVYDVTLAGDLEDKPMADRGLRGLAEEPDAAAMLAGYVRFALDFHERVGPLVSLARQAQGTEPDLKDFVRTIDGERRTGAGFFVRACASKGFVSIDPDRAADEVWLLTSFALLGDARSRGWSDDEIVDWIVASLRAEAFA</sequence>
<evidence type="ECO:0000256" key="3">
    <source>
        <dbReference type="ARBA" id="ARBA00023163"/>
    </source>
</evidence>